<dbReference type="WBParaSite" id="PSU_v2.g9363.t1">
    <property type="protein sequence ID" value="PSU_v2.g9363.t1"/>
    <property type="gene ID" value="PSU_v2.g9363"/>
</dbReference>
<protein>
    <submittedName>
        <fullName evidence="2">BRCT domain-containing protein</fullName>
    </submittedName>
</protein>
<evidence type="ECO:0000313" key="2">
    <source>
        <dbReference type="WBParaSite" id="PSU_v2.g9363.t1"/>
    </source>
</evidence>
<name>A0A914ZCB3_9BILA</name>
<dbReference type="Gene3D" id="3.40.50.10190">
    <property type="entry name" value="BRCT domain"/>
    <property type="match status" value="1"/>
</dbReference>
<dbReference type="SUPFAM" id="SSF52113">
    <property type="entry name" value="BRCT domain"/>
    <property type="match status" value="1"/>
</dbReference>
<dbReference type="InterPro" id="IPR036420">
    <property type="entry name" value="BRCT_dom_sf"/>
</dbReference>
<dbReference type="Proteomes" id="UP000887577">
    <property type="component" value="Unplaced"/>
</dbReference>
<organism evidence="1 2">
    <name type="scientific">Panagrolaimus superbus</name>
    <dbReference type="NCBI Taxonomy" id="310955"/>
    <lineage>
        <taxon>Eukaryota</taxon>
        <taxon>Metazoa</taxon>
        <taxon>Ecdysozoa</taxon>
        <taxon>Nematoda</taxon>
        <taxon>Chromadorea</taxon>
        <taxon>Rhabditida</taxon>
        <taxon>Tylenchina</taxon>
        <taxon>Panagrolaimomorpha</taxon>
        <taxon>Panagrolaimoidea</taxon>
        <taxon>Panagrolaimidae</taxon>
        <taxon>Panagrolaimus</taxon>
    </lineage>
</organism>
<accession>A0A914ZCB3</accession>
<keyword evidence="1" id="KW-1185">Reference proteome</keyword>
<evidence type="ECO:0000313" key="1">
    <source>
        <dbReference type="Proteomes" id="UP000887577"/>
    </source>
</evidence>
<proteinExistence type="predicted"/>
<dbReference type="AlphaFoldDB" id="A0A914ZCB3"/>
<sequence length="213" mass="25149">MAQPHEVTLVVKEVQEKFKNLYYQPDIADNQVKVPSFSHSKLNCFYLFEIPEDKKEDIKRKIIKLGGTFTSRLYNATKVLFLPNKNRMNNESLFTFVTAAVGGRYILPLSYIDESGDAQNFLNPKNYCTIDYYDSRYDLDRTTISAIKLSNKYRYQYSRKQFPCFHRHNVLLAVPKRQDEDVKILLQMLGAYVQPCHDNKIIFEKSFVYFMYQ</sequence>
<reference evidence="2" key="1">
    <citation type="submission" date="2022-11" db="UniProtKB">
        <authorList>
            <consortium name="WormBaseParasite"/>
        </authorList>
    </citation>
    <scope>IDENTIFICATION</scope>
</reference>